<feature type="region of interest" description="Disordered" evidence="14">
    <location>
        <begin position="1145"/>
        <end position="1164"/>
    </location>
</feature>
<comment type="function">
    <text evidence="13">Telomerase is a ribonucleoprotein enzyme essential for the replication of chromosome termini in most eukaryotes. It elongates telomeres. It is a reverse transcriptase that adds simple sequence repeats to chromosome ends by copying a template sequence within the RNA component of the enzyme.</text>
</comment>
<evidence type="ECO:0000256" key="8">
    <source>
        <dbReference type="ARBA" id="ARBA00022842"/>
    </source>
</evidence>
<dbReference type="InterPro" id="IPR003545">
    <property type="entry name" value="Telomerase_RT"/>
</dbReference>
<sequence>MAGKRKRKRPGNAAEIPDKRQKISNSKSNTSLATPKDSVIKQALLTQFYSRVFTLREYLLERLPCSSKIRRKKILHIGSSRIPNEEGDQELSLFLDRTLVGVLCQNDDAKEDRRQQWASLSQIADESVSTLIDLKAVGRFSQSEIVNKSIWMLMNSKNQQQVYGRAQHLLCQGFQKGVSTRMINQGKGHISDIPGVISAHPNSHVTAIKTNPWPQVLLLLGREGENAMADLIMDCGIFVEAEAGRGVYHQLSGMPLSDLPILPKKREGESKVQFSMAKNDETSSDVVKTTIHSPSSIVFVRHRMLYARAELSAQGGVIFGLRHIHVLNRYTLEPEKIRLENESSASQGKPPLDPSTIRIMMYFFPRQFGLHNVFASEVDSRQTAQPYKDYTLREDEISEKYPGVKAKIPKRLRGKAVELVRKLQVQHKRCAYKKLLEHYCPINATASVFPIPPTQPPKGKDASAVLKTQNTISTRSEIVSRTETEDKPRQKQPSMMDHATPTPMVSAFCRSVLSNIIPKEFWGIGETQVNNEKRFLLNVDRFIEMRRRESFSLHEATQGLQISNIPWLQLPNCTSQKSSQSDTQKRLEIFQEFLYYAIDSLLIPLLRANFYITESAPNIHKNRLFYFRHDIWKALSEPSLTSLKSTMFEEIQLNRANQILGQRKLGYSCVRLLPKESGVRPIMNLKRRQAKKGEKYLRASINSLLKPVYQAFWWERQNKPSLLGSTMFSTGDLYTRLKTFKSTLPLNTPLYFVKVDVQAAFDTIPQSAILSLMSKIPTESSYRLAKHVEIKPPDPDLGQTKPMKAWKTTAHAPRDKSSLFEDMEKGEYGLGRKNTVFVENIVSQKWETRSLVKLLKDHVQVNMVRIGKRYYRQKEGIPQGSVLSSLLCNYFYADLEAKHLSFLNEGQGESFLARMIDDFLLVTTSREKAKRFLDVMHGGDGLATKMNPSTGEEAVREGGMSTLQREYGVQCHPGKSLVNFEVVSQGVKVKRVVGERGFPYCGSVIDMKTLNVSRDKERRRDMALADSLTVEFSKMPGKSFHRKVLTSFKIQSNAMYLDTTFNSLPTVLSNVHAAFTETAAKMWTYAKCLPVGKQPGLRLLITTCVLGVCAIGEGCMYVHGESSRHEMGAYENDNRIHLRHYRISIHPHEKQGEEQEERGVSMRG</sequence>
<evidence type="ECO:0000256" key="7">
    <source>
        <dbReference type="ARBA" id="ARBA00022723"/>
    </source>
</evidence>
<evidence type="ECO:0000313" key="16">
    <source>
        <dbReference type="EMBL" id="CAG8960106.1"/>
    </source>
</evidence>
<keyword evidence="6 13" id="KW-0548">Nucleotidyltransferase</keyword>
<feature type="region of interest" description="Disordered" evidence="14">
    <location>
        <begin position="1"/>
        <end position="33"/>
    </location>
</feature>
<dbReference type="GO" id="GO:0000781">
    <property type="term" value="C:chromosome, telomeric region"/>
    <property type="evidence" value="ECO:0007669"/>
    <property type="project" value="UniProtKB-SubCell"/>
</dbReference>
<organism evidence="16 17">
    <name type="scientific">Hymenoscyphus fraxineus</name>
    <dbReference type="NCBI Taxonomy" id="746836"/>
    <lineage>
        <taxon>Eukaryota</taxon>
        <taxon>Fungi</taxon>
        <taxon>Dikarya</taxon>
        <taxon>Ascomycota</taxon>
        <taxon>Pezizomycotina</taxon>
        <taxon>Leotiomycetes</taxon>
        <taxon>Helotiales</taxon>
        <taxon>Helotiaceae</taxon>
        <taxon>Hymenoscyphus</taxon>
    </lineage>
</organism>
<dbReference type="GO" id="GO:0046872">
    <property type="term" value="F:metal ion binding"/>
    <property type="evidence" value="ECO:0007669"/>
    <property type="project" value="UniProtKB-KW"/>
</dbReference>
<comment type="subcellular location">
    <subcellularLocation>
        <location evidence="13">Nucleus</location>
    </subcellularLocation>
    <subcellularLocation>
        <location evidence="13">Chromosome</location>
        <location evidence="13">Telomere</location>
    </subcellularLocation>
</comment>
<dbReference type="PANTHER" id="PTHR12066">
    <property type="entry name" value="TELOMERASE REVERSE TRANSCRIPTASE"/>
    <property type="match status" value="1"/>
</dbReference>
<feature type="domain" description="Reverse transcriptase" evidence="15">
    <location>
        <begin position="654"/>
        <end position="1005"/>
    </location>
</feature>
<dbReference type="CDD" id="cd01648">
    <property type="entry name" value="TERT"/>
    <property type="match status" value="1"/>
</dbReference>
<dbReference type="InterPro" id="IPR021891">
    <property type="entry name" value="Telomerase_RBD"/>
</dbReference>
<keyword evidence="17" id="KW-1185">Reference proteome</keyword>
<dbReference type="PANTHER" id="PTHR12066:SF0">
    <property type="entry name" value="TELOMERASE REVERSE TRANSCRIPTASE"/>
    <property type="match status" value="1"/>
</dbReference>
<keyword evidence="5 13" id="KW-0808">Transferase</keyword>
<feature type="compositionally biased region" description="Basic and acidic residues" evidence="14">
    <location>
        <begin position="1146"/>
        <end position="1164"/>
    </location>
</feature>
<comment type="similarity">
    <text evidence="1 13">Belongs to the reverse transcriptase family. Telomerase subfamily.</text>
</comment>
<reference evidence="16" key="1">
    <citation type="submission" date="2021-07" db="EMBL/GenBank/DDBJ databases">
        <authorList>
            <person name="Durling M."/>
        </authorList>
    </citation>
    <scope>NUCLEOTIDE SEQUENCE</scope>
</reference>
<gene>
    <name evidence="16" type="ORF">HYFRA_00010584</name>
</gene>
<feature type="compositionally biased region" description="Polar residues" evidence="14">
    <location>
        <begin position="23"/>
        <end position="33"/>
    </location>
</feature>
<evidence type="ECO:0000256" key="12">
    <source>
        <dbReference type="ARBA" id="ARBA00048173"/>
    </source>
</evidence>
<protein>
    <recommendedName>
        <fullName evidence="3 13">Telomerase reverse transcriptase</fullName>
        <ecNumber evidence="2 13">2.7.7.49</ecNumber>
    </recommendedName>
    <alternativeName>
        <fullName evidence="13">Telomerase catalytic subunit</fullName>
    </alternativeName>
</protein>
<dbReference type="PRINTS" id="PR01365">
    <property type="entry name" value="TELOMERASERT"/>
</dbReference>
<dbReference type="EMBL" id="CAJVRL010000096">
    <property type="protein sequence ID" value="CAG8960106.1"/>
    <property type="molecule type" value="Genomic_DNA"/>
</dbReference>
<evidence type="ECO:0000256" key="13">
    <source>
        <dbReference type="RuleBase" id="RU365061"/>
    </source>
</evidence>
<feature type="region of interest" description="Disordered" evidence="14">
    <location>
        <begin position="478"/>
        <end position="500"/>
    </location>
</feature>
<evidence type="ECO:0000259" key="15">
    <source>
        <dbReference type="PROSITE" id="PS50878"/>
    </source>
</evidence>
<dbReference type="GO" id="GO:0007004">
    <property type="term" value="P:telomere maintenance via telomerase"/>
    <property type="evidence" value="ECO:0007669"/>
    <property type="project" value="TreeGrafter"/>
</dbReference>
<evidence type="ECO:0000256" key="9">
    <source>
        <dbReference type="ARBA" id="ARBA00022895"/>
    </source>
</evidence>
<keyword evidence="7 13" id="KW-0479">Metal-binding</keyword>
<feature type="compositionally biased region" description="Basic residues" evidence="14">
    <location>
        <begin position="1"/>
        <end position="10"/>
    </location>
</feature>
<evidence type="ECO:0000256" key="10">
    <source>
        <dbReference type="ARBA" id="ARBA00022918"/>
    </source>
</evidence>
<dbReference type="GO" id="GO:0000333">
    <property type="term" value="C:telomerase catalytic core complex"/>
    <property type="evidence" value="ECO:0007669"/>
    <property type="project" value="TreeGrafter"/>
</dbReference>
<dbReference type="GO" id="GO:0042162">
    <property type="term" value="F:telomeric DNA binding"/>
    <property type="evidence" value="ECO:0007669"/>
    <property type="project" value="TreeGrafter"/>
</dbReference>
<comment type="caution">
    <text evidence="16">The sequence shown here is derived from an EMBL/GenBank/DDBJ whole genome shotgun (WGS) entry which is preliminary data.</text>
</comment>
<evidence type="ECO:0000256" key="3">
    <source>
        <dbReference type="ARBA" id="ARBA00016182"/>
    </source>
</evidence>
<evidence type="ECO:0000256" key="2">
    <source>
        <dbReference type="ARBA" id="ARBA00012493"/>
    </source>
</evidence>
<keyword evidence="9 13" id="KW-0779">Telomere</keyword>
<dbReference type="GO" id="GO:0070034">
    <property type="term" value="F:telomerase RNA binding"/>
    <property type="evidence" value="ECO:0007669"/>
    <property type="project" value="TreeGrafter"/>
</dbReference>
<evidence type="ECO:0000256" key="5">
    <source>
        <dbReference type="ARBA" id="ARBA00022679"/>
    </source>
</evidence>
<dbReference type="Pfam" id="PF12009">
    <property type="entry name" value="Telomerase_RBD"/>
    <property type="match status" value="1"/>
</dbReference>
<keyword evidence="8 13" id="KW-0460">Magnesium</keyword>
<keyword evidence="11 13" id="KW-0539">Nucleus</keyword>
<evidence type="ECO:0000313" key="17">
    <source>
        <dbReference type="Proteomes" id="UP000696280"/>
    </source>
</evidence>
<evidence type="ECO:0000256" key="11">
    <source>
        <dbReference type="ARBA" id="ARBA00023242"/>
    </source>
</evidence>
<name>A0A9N9L7T1_9HELO</name>
<dbReference type="GO" id="GO:0003720">
    <property type="term" value="F:telomerase activity"/>
    <property type="evidence" value="ECO:0007669"/>
    <property type="project" value="InterPro"/>
</dbReference>
<evidence type="ECO:0000256" key="4">
    <source>
        <dbReference type="ARBA" id="ARBA00022454"/>
    </source>
</evidence>
<proteinExistence type="inferred from homology"/>
<keyword evidence="10 13" id="KW-0695">RNA-directed DNA polymerase</keyword>
<dbReference type="EC" id="2.7.7.49" evidence="2 13"/>
<comment type="catalytic activity">
    <reaction evidence="12 13">
        <text>DNA(n) + a 2'-deoxyribonucleoside 5'-triphosphate = DNA(n+1) + diphosphate</text>
        <dbReference type="Rhea" id="RHEA:22508"/>
        <dbReference type="Rhea" id="RHEA-COMP:17339"/>
        <dbReference type="Rhea" id="RHEA-COMP:17340"/>
        <dbReference type="ChEBI" id="CHEBI:33019"/>
        <dbReference type="ChEBI" id="CHEBI:61560"/>
        <dbReference type="ChEBI" id="CHEBI:173112"/>
        <dbReference type="EC" id="2.7.7.49"/>
    </reaction>
</comment>
<evidence type="ECO:0000256" key="14">
    <source>
        <dbReference type="SAM" id="MobiDB-lite"/>
    </source>
</evidence>
<evidence type="ECO:0000256" key="1">
    <source>
        <dbReference type="ARBA" id="ARBA00008001"/>
    </source>
</evidence>
<dbReference type="Gene3D" id="1.10.132.70">
    <property type="match status" value="1"/>
</dbReference>
<dbReference type="Gene3D" id="1.10.357.90">
    <property type="match status" value="1"/>
</dbReference>
<dbReference type="AlphaFoldDB" id="A0A9N9L7T1"/>
<dbReference type="PROSITE" id="PS50878">
    <property type="entry name" value="RT_POL"/>
    <property type="match status" value="1"/>
</dbReference>
<dbReference type="InterPro" id="IPR000477">
    <property type="entry name" value="RT_dom"/>
</dbReference>
<evidence type="ECO:0000256" key="6">
    <source>
        <dbReference type="ARBA" id="ARBA00022695"/>
    </source>
</evidence>
<dbReference type="Proteomes" id="UP000696280">
    <property type="component" value="Unassembled WGS sequence"/>
</dbReference>
<dbReference type="SMART" id="SM00975">
    <property type="entry name" value="Telomerase_RBD"/>
    <property type="match status" value="1"/>
</dbReference>
<feature type="compositionally biased region" description="Basic and acidic residues" evidence="14">
    <location>
        <begin position="478"/>
        <end position="489"/>
    </location>
</feature>
<keyword evidence="4 13" id="KW-0158">Chromosome</keyword>
<dbReference type="OrthoDB" id="289721at2759"/>
<accession>A0A9N9L7T1</accession>